<accession>A0A9N9NTS3</accession>
<dbReference type="Proteomes" id="UP000789342">
    <property type="component" value="Unassembled WGS sequence"/>
</dbReference>
<dbReference type="AlphaFoldDB" id="A0A9N9NTS3"/>
<organism evidence="1 2">
    <name type="scientific">Acaulospora morrowiae</name>
    <dbReference type="NCBI Taxonomy" id="94023"/>
    <lineage>
        <taxon>Eukaryota</taxon>
        <taxon>Fungi</taxon>
        <taxon>Fungi incertae sedis</taxon>
        <taxon>Mucoromycota</taxon>
        <taxon>Glomeromycotina</taxon>
        <taxon>Glomeromycetes</taxon>
        <taxon>Diversisporales</taxon>
        <taxon>Acaulosporaceae</taxon>
        <taxon>Acaulospora</taxon>
    </lineage>
</organism>
<gene>
    <name evidence="1" type="ORF">AMORRO_LOCUS16079</name>
</gene>
<name>A0A9N9NTS3_9GLOM</name>
<sequence>LVKFEYFTTDCLQNPFESSDLLPYLLSHLTPPISSSFNDELASTVK</sequence>
<reference evidence="1" key="1">
    <citation type="submission" date="2021-06" db="EMBL/GenBank/DDBJ databases">
        <authorList>
            <person name="Kallberg Y."/>
            <person name="Tangrot J."/>
            <person name="Rosling A."/>
        </authorList>
    </citation>
    <scope>NUCLEOTIDE SEQUENCE</scope>
    <source>
        <strain evidence="1">CL551</strain>
    </source>
</reference>
<feature type="non-terminal residue" evidence="1">
    <location>
        <position position="1"/>
    </location>
</feature>
<keyword evidence="2" id="KW-1185">Reference proteome</keyword>
<evidence type="ECO:0000313" key="2">
    <source>
        <dbReference type="Proteomes" id="UP000789342"/>
    </source>
</evidence>
<evidence type="ECO:0000313" key="1">
    <source>
        <dbReference type="EMBL" id="CAG8763210.1"/>
    </source>
</evidence>
<dbReference type="EMBL" id="CAJVPV010042016">
    <property type="protein sequence ID" value="CAG8763210.1"/>
    <property type="molecule type" value="Genomic_DNA"/>
</dbReference>
<proteinExistence type="predicted"/>
<protein>
    <submittedName>
        <fullName evidence="1">5597_t:CDS:1</fullName>
    </submittedName>
</protein>
<comment type="caution">
    <text evidence="1">The sequence shown here is derived from an EMBL/GenBank/DDBJ whole genome shotgun (WGS) entry which is preliminary data.</text>
</comment>